<organism evidence="2 3">
    <name type="scientific">Brassica carinata</name>
    <name type="common">Ethiopian mustard</name>
    <name type="synonym">Abyssinian cabbage</name>
    <dbReference type="NCBI Taxonomy" id="52824"/>
    <lineage>
        <taxon>Eukaryota</taxon>
        <taxon>Viridiplantae</taxon>
        <taxon>Streptophyta</taxon>
        <taxon>Embryophyta</taxon>
        <taxon>Tracheophyta</taxon>
        <taxon>Spermatophyta</taxon>
        <taxon>Magnoliopsida</taxon>
        <taxon>eudicotyledons</taxon>
        <taxon>Gunneridae</taxon>
        <taxon>Pentapetalae</taxon>
        <taxon>rosids</taxon>
        <taxon>malvids</taxon>
        <taxon>Brassicales</taxon>
        <taxon>Brassicaceae</taxon>
        <taxon>Brassiceae</taxon>
        <taxon>Brassica</taxon>
    </lineage>
</organism>
<feature type="compositionally biased region" description="Polar residues" evidence="1">
    <location>
        <begin position="20"/>
        <end position="32"/>
    </location>
</feature>
<accession>A0A8X7TMF6</accession>
<feature type="region of interest" description="Disordered" evidence="1">
    <location>
        <begin position="18"/>
        <end position="95"/>
    </location>
</feature>
<name>A0A8X7TMF6_BRACI</name>
<protein>
    <submittedName>
        <fullName evidence="2">Uncharacterized protein</fullName>
    </submittedName>
</protein>
<dbReference type="AlphaFoldDB" id="A0A8X7TMF6"/>
<dbReference type="EMBL" id="JAAMPC010000017">
    <property type="protein sequence ID" value="KAG2247440.1"/>
    <property type="molecule type" value="Genomic_DNA"/>
</dbReference>
<keyword evidence="3" id="KW-1185">Reference proteome</keyword>
<dbReference type="OrthoDB" id="1693384at2759"/>
<evidence type="ECO:0000256" key="1">
    <source>
        <dbReference type="SAM" id="MobiDB-lite"/>
    </source>
</evidence>
<dbReference type="Proteomes" id="UP000886595">
    <property type="component" value="Unassembled WGS sequence"/>
</dbReference>
<gene>
    <name evidence="2" type="ORF">Bca52824_087068</name>
</gene>
<sequence length="95" mass="10426">MGDLIARFREHLWAVKPKNDQSCGGTEGTDSANVPRPGKKFPAVAAGARLRAREPTQQRRKGSRTVEEPGEAGSFDGNGRRNPSYRKPYEVKGSE</sequence>
<evidence type="ECO:0000313" key="3">
    <source>
        <dbReference type="Proteomes" id="UP000886595"/>
    </source>
</evidence>
<proteinExistence type="predicted"/>
<comment type="caution">
    <text evidence="2">The sequence shown here is derived from an EMBL/GenBank/DDBJ whole genome shotgun (WGS) entry which is preliminary data.</text>
</comment>
<evidence type="ECO:0000313" key="2">
    <source>
        <dbReference type="EMBL" id="KAG2247440.1"/>
    </source>
</evidence>
<reference evidence="2 3" key="1">
    <citation type="submission" date="2020-02" db="EMBL/GenBank/DDBJ databases">
        <authorList>
            <person name="Ma Q."/>
            <person name="Huang Y."/>
            <person name="Song X."/>
            <person name="Pei D."/>
        </authorList>
    </citation>
    <scope>NUCLEOTIDE SEQUENCE [LARGE SCALE GENOMIC DNA]</scope>
    <source>
        <strain evidence="2">Sxm20200214</strain>
        <tissue evidence="2">Leaf</tissue>
    </source>
</reference>